<dbReference type="Pfam" id="PF01432">
    <property type="entry name" value="Peptidase_M3"/>
    <property type="match status" value="1"/>
</dbReference>
<evidence type="ECO:0000256" key="2">
    <source>
        <dbReference type="ARBA" id="ARBA00022723"/>
    </source>
</evidence>
<comment type="similarity">
    <text evidence="6">Belongs to the peptidase M3B family.</text>
</comment>
<dbReference type="NCBIfam" id="TIGR00181">
    <property type="entry name" value="pepF"/>
    <property type="match status" value="1"/>
</dbReference>
<protein>
    <recommendedName>
        <fullName evidence="6">Oligopeptidase F</fullName>
        <ecNumber evidence="6">3.4.24.-</ecNumber>
    </recommendedName>
</protein>
<dbReference type="CDD" id="cd09608">
    <property type="entry name" value="M3B_PepF"/>
    <property type="match status" value="1"/>
</dbReference>
<keyword evidence="10" id="KW-1185">Reference proteome</keyword>
<dbReference type="Pfam" id="PF08439">
    <property type="entry name" value="Peptidase_M3_N"/>
    <property type="match status" value="1"/>
</dbReference>
<evidence type="ECO:0000313" key="10">
    <source>
        <dbReference type="Proteomes" id="UP001196301"/>
    </source>
</evidence>
<accession>A0ABS6DYY9</accession>
<keyword evidence="2 6" id="KW-0479">Metal-binding</keyword>
<dbReference type="Proteomes" id="UP001196301">
    <property type="component" value="Unassembled WGS sequence"/>
</dbReference>
<reference evidence="9 10" key="1">
    <citation type="submission" date="2021-06" db="EMBL/GenBank/DDBJ databases">
        <authorList>
            <person name="Sun Q."/>
            <person name="Li D."/>
        </authorList>
    </citation>
    <scope>NUCLEOTIDE SEQUENCE [LARGE SCALE GENOMIC DNA]</scope>
    <source>
        <strain evidence="9 10">N19</strain>
    </source>
</reference>
<evidence type="ECO:0000256" key="3">
    <source>
        <dbReference type="ARBA" id="ARBA00022801"/>
    </source>
</evidence>
<evidence type="ECO:0000256" key="6">
    <source>
        <dbReference type="RuleBase" id="RU368091"/>
    </source>
</evidence>
<dbReference type="InterPro" id="IPR013647">
    <property type="entry name" value="OligopepF_N_dom"/>
</dbReference>
<keyword evidence="1 6" id="KW-0645">Protease</keyword>
<comment type="function">
    <text evidence="6">Has oligopeptidase activity and degrades a variety of small bioactive peptides.</text>
</comment>
<keyword evidence="3 6" id="KW-0378">Hydrolase</keyword>
<dbReference type="EC" id="3.4.24.-" evidence="6"/>
<evidence type="ECO:0000259" key="7">
    <source>
        <dbReference type="Pfam" id="PF01432"/>
    </source>
</evidence>
<dbReference type="InterPro" id="IPR004438">
    <property type="entry name" value="Peptidase_M3B"/>
</dbReference>
<organism evidence="9 10">
    <name type="scientific">Intestinibacter bartlettii</name>
    <dbReference type="NCBI Taxonomy" id="261299"/>
    <lineage>
        <taxon>Bacteria</taxon>
        <taxon>Bacillati</taxon>
        <taxon>Bacillota</taxon>
        <taxon>Clostridia</taxon>
        <taxon>Peptostreptococcales</taxon>
        <taxon>Peptostreptococcaceae</taxon>
        <taxon>Intestinibacter</taxon>
    </lineage>
</organism>
<keyword evidence="4 6" id="KW-0862">Zinc</keyword>
<feature type="domain" description="Oligopeptidase F N-terminal" evidence="8">
    <location>
        <begin position="165"/>
        <end position="231"/>
    </location>
</feature>
<keyword evidence="5 6" id="KW-0482">Metalloprotease</keyword>
<dbReference type="EMBL" id="JAHLOQ010000037">
    <property type="protein sequence ID" value="MBU5337057.1"/>
    <property type="molecule type" value="Genomic_DNA"/>
</dbReference>
<name>A0ABS6DYY9_9FIRM</name>
<evidence type="ECO:0000256" key="4">
    <source>
        <dbReference type="ARBA" id="ARBA00022833"/>
    </source>
</evidence>
<evidence type="ECO:0000256" key="1">
    <source>
        <dbReference type="ARBA" id="ARBA00022670"/>
    </source>
</evidence>
<evidence type="ECO:0000256" key="5">
    <source>
        <dbReference type="ARBA" id="ARBA00023049"/>
    </source>
</evidence>
<comment type="cofactor">
    <cofactor evidence="6">
        <name>Zn(2+)</name>
        <dbReference type="ChEBI" id="CHEBI:29105"/>
    </cofactor>
    <text evidence="6">Binds 1 zinc ion.</text>
</comment>
<sequence>MVLASGIFYGINKFNQKGAKSIEVTKNNYSTSDFFLDDRYSSVFSFIDDKDEKNKEESSRNYKYVTWNLQSLFVSDEAWEKELSKFEKDMKELENYTGKVTKSKTHFISALKIKEKLDIRLEKLYAYAKLNKDINKNSYKYLDMINKVSKVDSKYSKICSDLELEILKLPDSTYNDYLKNRKVDKKFKMYLQEVRKSKAHYLDEKSESILNKMGNILSLPSDVYDLFSNMDKNSNDTPSEYSSKIRSSDRETRKAAFTNEFVIYNDNINTLSGLLIGQADRNIFYSNVRKFDSSLDMYLDSDEVDPKIYDNLIKTVSENSEGLHKYISLRKKLLNIDKVHYYDMFVPIVEEENSDISYDKAISLVYAALEPLGEGYEDIAYKAFNERWIDVYSNENKVGGGYCLSVYKNHPYILLNYDNSLDSVSTLIHELGHGVYSYLSQKNQEYYNAQPSIFTHEVASTTNEALLYEFLIKNAGNDKQKAYYITQYMDFIKDTLYTQTMYAEFERDVHSMLEHNENVNALVLNDLWSQLLKKYYGNDFEVDPLAMIGWSRIPHFYNSFYVYKYATGCSSAISFSQDILNNGPENYINFLKKGSSDKPLNLLKSGGIDLTNDKSIQISINKFNKLLAELEKLTKN</sequence>
<evidence type="ECO:0000313" key="9">
    <source>
        <dbReference type="EMBL" id="MBU5337057.1"/>
    </source>
</evidence>
<gene>
    <name evidence="9" type="primary">pepF</name>
    <name evidence="9" type="ORF">KQI20_11450</name>
</gene>
<comment type="caution">
    <text evidence="9">The sequence shown here is derived from an EMBL/GenBank/DDBJ whole genome shotgun (WGS) entry which is preliminary data.</text>
</comment>
<proteinExistence type="inferred from homology"/>
<evidence type="ECO:0000259" key="8">
    <source>
        <dbReference type="Pfam" id="PF08439"/>
    </source>
</evidence>
<dbReference type="InterPro" id="IPR001567">
    <property type="entry name" value="Pept_M3A_M3B_dom"/>
</dbReference>
<feature type="domain" description="Peptidase M3A/M3B catalytic" evidence="7">
    <location>
        <begin position="246"/>
        <end position="619"/>
    </location>
</feature>